<evidence type="ECO:0000313" key="3">
    <source>
        <dbReference type="Proteomes" id="UP000002358"/>
    </source>
</evidence>
<sequence length="381" mass="43425">MSKISCLLFLLNVFSCYSQQGTILTKVADRFRRHHNRYLDSFSDPRCDCQIPTNQHESDAIQPLFKKQPIWQNISFNLQFIYPAANENNLTSPTIRASIVQLVCGNDGNNLAFNSLPLTFISSAIVRCALLDNGTCTNRLFTPSNHYLLDFKSFSEITCTDKQVPEVHIPILPLPYYSCKLINITCLEIGFTVPWHISPLGFLPVLKSIAFDGAKLQPIVAHIFMPSSILHGQRDDGNHTFRRGSVFSSTRIDLKEVYQRDYQRKRLFDILGNQKLVDEYVPETGDSYLTEGQLISEQDLFYKVQKPSAFFYENTVPIWRSIATGNWELSGKFLRNLALDTGIGFLYYSGVIDTLELLDQEGNKKPIFLAQKQDGTYTNCR</sequence>
<dbReference type="SUPFAM" id="SSF54060">
    <property type="entry name" value="His-Me finger endonucleases"/>
    <property type="match status" value="1"/>
</dbReference>
<dbReference type="InParanoid" id="A0A7M7PZT4"/>
<dbReference type="RefSeq" id="XP_031778067.1">
    <property type="nucleotide sequence ID" value="XM_031922207.2"/>
</dbReference>
<dbReference type="GeneID" id="103317314"/>
<evidence type="ECO:0000256" key="1">
    <source>
        <dbReference type="SAM" id="SignalP"/>
    </source>
</evidence>
<dbReference type="Proteomes" id="UP000002358">
    <property type="component" value="Chromosome 1"/>
</dbReference>
<dbReference type="InterPro" id="IPR044925">
    <property type="entry name" value="His-Me_finger_sf"/>
</dbReference>
<dbReference type="EnsemblMetazoa" id="XM_031922207">
    <property type="protein sequence ID" value="XP_031778067"/>
    <property type="gene ID" value="LOC103317314"/>
</dbReference>
<keyword evidence="1" id="KW-0732">Signal</keyword>
<dbReference type="Gene3D" id="3.40.570.10">
    <property type="entry name" value="Extracellular Endonuclease, subunit A"/>
    <property type="match status" value="1"/>
</dbReference>
<organism evidence="2 3">
    <name type="scientific">Nasonia vitripennis</name>
    <name type="common">Parasitic wasp</name>
    <dbReference type="NCBI Taxonomy" id="7425"/>
    <lineage>
        <taxon>Eukaryota</taxon>
        <taxon>Metazoa</taxon>
        <taxon>Ecdysozoa</taxon>
        <taxon>Arthropoda</taxon>
        <taxon>Hexapoda</taxon>
        <taxon>Insecta</taxon>
        <taxon>Pterygota</taxon>
        <taxon>Neoptera</taxon>
        <taxon>Endopterygota</taxon>
        <taxon>Hymenoptera</taxon>
        <taxon>Apocrita</taxon>
        <taxon>Proctotrupomorpha</taxon>
        <taxon>Chalcidoidea</taxon>
        <taxon>Pteromalidae</taxon>
        <taxon>Pteromalinae</taxon>
        <taxon>Nasonia</taxon>
    </lineage>
</organism>
<feature type="signal peptide" evidence="1">
    <location>
        <begin position="1"/>
        <end position="18"/>
    </location>
</feature>
<dbReference type="InterPro" id="IPR044929">
    <property type="entry name" value="DNA/RNA_non-sp_Endonuclease_sf"/>
</dbReference>
<reference evidence="2" key="1">
    <citation type="submission" date="2021-01" db="UniProtKB">
        <authorList>
            <consortium name="EnsemblMetazoa"/>
        </authorList>
    </citation>
    <scope>IDENTIFICATION</scope>
</reference>
<dbReference type="AlphaFoldDB" id="A0A7M7PZT4"/>
<proteinExistence type="predicted"/>
<accession>A0A7M7PZT4</accession>
<evidence type="ECO:0000313" key="2">
    <source>
        <dbReference type="EnsemblMetazoa" id="XP_031778067"/>
    </source>
</evidence>
<dbReference type="OrthoDB" id="5960141at2759"/>
<protein>
    <submittedName>
        <fullName evidence="2">Uncharacterized protein</fullName>
    </submittedName>
</protein>
<keyword evidence="3" id="KW-1185">Reference proteome</keyword>
<name>A0A7M7PZT4_NASVI</name>
<dbReference type="KEGG" id="nvi:103317314"/>
<feature type="chain" id="PRO_5029820909" evidence="1">
    <location>
        <begin position="19"/>
        <end position="381"/>
    </location>
</feature>